<dbReference type="HOGENOM" id="CLU_2697690_0_0_7"/>
<evidence type="ECO:0000313" key="1">
    <source>
        <dbReference type="EMBL" id="EAQ72651.1"/>
    </source>
</evidence>
<protein>
    <recommendedName>
        <fullName evidence="3">MGC82361 protein</fullName>
    </recommendedName>
</protein>
<dbReference type="eggNOG" id="ENOG50300FE">
    <property type="taxonomic scope" value="Bacteria"/>
</dbReference>
<gene>
    <name evidence="1" type="ordered locus">CJJ81176_1355</name>
</gene>
<proteinExistence type="predicted"/>
<evidence type="ECO:0008006" key="3">
    <source>
        <dbReference type="Google" id="ProtNLM"/>
    </source>
</evidence>
<dbReference type="EMBL" id="CP000538">
    <property type="protein sequence ID" value="EAQ72651.1"/>
    <property type="molecule type" value="Genomic_DNA"/>
</dbReference>
<evidence type="ECO:0000313" key="2">
    <source>
        <dbReference type="Proteomes" id="UP000000646"/>
    </source>
</evidence>
<dbReference type="KEGG" id="cjj:CJJ81176_1355"/>
<dbReference type="Proteomes" id="UP000000646">
    <property type="component" value="Chromosome"/>
</dbReference>
<sequence>MNLEFSKETQHFLTNYCKDNNLSEKEVLELALSYLEHKIRIDGYKKDIELYKQGKLKTLDFDETFNDIRKDLE</sequence>
<dbReference type="RefSeq" id="WP_002856036.1">
    <property type="nucleotide sequence ID" value="NC_008787.1"/>
</dbReference>
<name>A0A0H3PDS7_CAMJJ</name>
<accession>A0A0H3PDS7</accession>
<organism evidence="1 2">
    <name type="scientific">Campylobacter jejuni subsp. jejuni serotype O:23/36 (strain 81-176)</name>
    <dbReference type="NCBI Taxonomy" id="354242"/>
    <lineage>
        <taxon>Bacteria</taxon>
        <taxon>Pseudomonadati</taxon>
        <taxon>Campylobacterota</taxon>
        <taxon>Epsilonproteobacteria</taxon>
        <taxon>Campylobacterales</taxon>
        <taxon>Campylobacteraceae</taxon>
        <taxon>Campylobacter</taxon>
    </lineage>
</organism>
<dbReference type="AlphaFoldDB" id="A0A0H3PDS7"/>
<reference evidence="2" key="1">
    <citation type="submission" date="2006-12" db="EMBL/GenBank/DDBJ databases">
        <authorList>
            <person name="Fouts D.E."/>
            <person name="Nelson K.E."/>
            <person name="Sebastian Y."/>
        </authorList>
    </citation>
    <scope>NUCLEOTIDE SEQUENCE [LARGE SCALE GENOMIC DNA]</scope>
    <source>
        <strain evidence="2">81-176</strain>
    </source>
</reference>